<feature type="compositionally biased region" description="Basic and acidic residues" evidence="13">
    <location>
        <begin position="615"/>
        <end position="635"/>
    </location>
</feature>
<dbReference type="AlphaFoldDB" id="A0A4V1IRV9"/>
<proteinExistence type="inferred from homology"/>
<dbReference type="GO" id="GO:0005737">
    <property type="term" value="C:cytoplasm"/>
    <property type="evidence" value="ECO:0007669"/>
    <property type="project" value="TreeGrafter"/>
</dbReference>
<evidence type="ECO:0000256" key="2">
    <source>
        <dbReference type="ARBA" id="ARBA00005009"/>
    </source>
</evidence>
<dbReference type="GO" id="GO:0008153">
    <property type="term" value="P:4-aminobenzoate biosynthetic process"/>
    <property type="evidence" value="ECO:0007669"/>
    <property type="project" value="TreeGrafter"/>
</dbReference>
<dbReference type="Pfam" id="PF04715">
    <property type="entry name" value="Anth_synt_I_N"/>
    <property type="match status" value="1"/>
</dbReference>
<comment type="catalytic activity">
    <reaction evidence="1">
        <text>chorismate + L-glutamine = 4-amino-4-deoxychorismate + L-glutamate</text>
        <dbReference type="Rhea" id="RHEA:11672"/>
        <dbReference type="ChEBI" id="CHEBI:29748"/>
        <dbReference type="ChEBI" id="CHEBI:29985"/>
        <dbReference type="ChEBI" id="CHEBI:58359"/>
        <dbReference type="ChEBI" id="CHEBI:58406"/>
        <dbReference type="EC" id="2.6.1.85"/>
    </reaction>
</comment>
<dbReference type="PANTHER" id="PTHR11236">
    <property type="entry name" value="AMINOBENZOATE/ANTHRANILATE SYNTHASE"/>
    <property type="match status" value="1"/>
</dbReference>
<feature type="region of interest" description="Disordered" evidence="13">
    <location>
        <begin position="400"/>
        <end position="419"/>
    </location>
</feature>
<dbReference type="PRINTS" id="PR00099">
    <property type="entry name" value="CPSGATASE"/>
</dbReference>
<keyword evidence="8" id="KW-0289">Folate biosynthesis</keyword>
<protein>
    <recommendedName>
        <fullName evidence="6">Anthranilate synthase component 2</fullName>
        <ecNumber evidence="5">2.6.1.85</ecNumber>
    </recommendedName>
    <alternativeName>
        <fullName evidence="12">Anthranilate synthase, glutamine amidotransferase component</fullName>
    </alternativeName>
    <alternativeName>
        <fullName evidence="10">Para-aminobenzoate synthase</fullName>
    </alternativeName>
    <alternativeName>
        <fullName evidence="11">p-aminobenzoic acid synthase</fullName>
    </alternativeName>
</protein>
<dbReference type="OrthoDB" id="64220at2759"/>
<evidence type="ECO:0000259" key="15">
    <source>
        <dbReference type="Pfam" id="PF00425"/>
    </source>
</evidence>
<dbReference type="EMBL" id="KZ995077">
    <property type="protein sequence ID" value="RKO91417.1"/>
    <property type="molecule type" value="Genomic_DNA"/>
</dbReference>
<dbReference type="GO" id="GO:0000162">
    <property type="term" value="P:L-tryptophan biosynthetic process"/>
    <property type="evidence" value="ECO:0007669"/>
    <property type="project" value="TreeGrafter"/>
</dbReference>
<comment type="pathway">
    <text evidence="2">Cofactor biosynthesis; tetrahydrofolate biosynthesis; 4-aminobenzoate from chorismate: step 1/2.</text>
</comment>
<dbReference type="Gene3D" id="3.40.50.880">
    <property type="match status" value="1"/>
</dbReference>
<dbReference type="Gene3D" id="3.60.120.10">
    <property type="entry name" value="Anthranilate synthase"/>
    <property type="match status" value="1"/>
</dbReference>
<evidence type="ECO:0000256" key="11">
    <source>
        <dbReference type="ARBA" id="ARBA00031904"/>
    </source>
</evidence>
<keyword evidence="7" id="KW-0808">Transferase</keyword>
<dbReference type="PROSITE" id="PS51273">
    <property type="entry name" value="GATASE_TYPE_1"/>
    <property type="match status" value="1"/>
</dbReference>
<evidence type="ECO:0000256" key="5">
    <source>
        <dbReference type="ARBA" id="ARBA00013139"/>
    </source>
</evidence>
<dbReference type="GO" id="GO:0046656">
    <property type="term" value="P:folic acid biosynthetic process"/>
    <property type="evidence" value="ECO:0007669"/>
    <property type="project" value="UniProtKB-KW"/>
</dbReference>
<evidence type="ECO:0000256" key="4">
    <source>
        <dbReference type="ARBA" id="ARBA00011743"/>
    </source>
</evidence>
<evidence type="ECO:0000256" key="1">
    <source>
        <dbReference type="ARBA" id="ARBA00001000"/>
    </source>
</evidence>
<gene>
    <name evidence="17" type="ORF">BDK51DRAFT_30648</name>
</gene>
<comment type="similarity">
    <text evidence="3">In the C-terminal section; belongs to the anthranilate synthase component I family.</text>
</comment>
<evidence type="ECO:0000256" key="13">
    <source>
        <dbReference type="SAM" id="MobiDB-lite"/>
    </source>
</evidence>
<dbReference type="InterPro" id="IPR015890">
    <property type="entry name" value="Chorismate_C"/>
</dbReference>
<dbReference type="InterPro" id="IPR006805">
    <property type="entry name" value="Anth_synth_I_N"/>
</dbReference>
<dbReference type="UniPathway" id="UPA00077">
    <property type="reaction ID" value="UER00149"/>
</dbReference>
<dbReference type="Pfam" id="PF00425">
    <property type="entry name" value="Chorismate_bind"/>
    <property type="match status" value="1"/>
</dbReference>
<feature type="region of interest" description="Disordered" evidence="13">
    <location>
        <begin position="614"/>
        <end position="635"/>
    </location>
</feature>
<evidence type="ECO:0000256" key="7">
    <source>
        <dbReference type="ARBA" id="ARBA00022679"/>
    </source>
</evidence>
<dbReference type="InterPro" id="IPR017926">
    <property type="entry name" value="GATASE"/>
</dbReference>
<evidence type="ECO:0000256" key="9">
    <source>
        <dbReference type="ARBA" id="ARBA00022962"/>
    </source>
</evidence>
<dbReference type="InterPro" id="IPR029062">
    <property type="entry name" value="Class_I_gatase-like"/>
</dbReference>
<dbReference type="InterPro" id="IPR019999">
    <property type="entry name" value="Anth_synth_I-like"/>
</dbReference>
<dbReference type="GO" id="GO:0046820">
    <property type="term" value="F:4-amino-4-deoxychorismate synthase activity"/>
    <property type="evidence" value="ECO:0007669"/>
    <property type="project" value="UniProtKB-EC"/>
</dbReference>
<comment type="subunit">
    <text evidence="4">Tetramer of two components I and two components II.</text>
</comment>
<reference evidence="18" key="1">
    <citation type="journal article" date="2018" name="Nat. Microbiol.">
        <title>Leveraging single-cell genomics to expand the fungal tree of life.</title>
        <authorList>
            <person name="Ahrendt S.R."/>
            <person name="Quandt C.A."/>
            <person name="Ciobanu D."/>
            <person name="Clum A."/>
            <person name="Salamov A."/>
            <person name="Andreopoulos B."/>
            <person name="Cheng J.F."/>
            <person name="Woyke T."/>
            <person name="Pelin A."/>
            <person name="Henrissat B."/>
            <person name="Reynolds N.K."/>
            <person name="Benny G.L."/>
            <person name="Smith M.E."/>
            <person name="James T.Y."/>
            <person name="Grigoriev I.V."/>
        </authorList>
    </citation>
    <scope>NUCLEOTIDE SEQUENCE [LARGE SCALE GENOMIC DNA]</scope>
</reference>
<evidence type="ECO:0000313" key="18">
    <source>
        <dbReference type="Proteomes" id="UP000269721"/>
    </source>
</evidence>
<dbReference type="SUPFAM" id="SSF56322">
    <property type="entry name" value="ADC synthase"/>
    <property type="match status" value="1"/>
</dbReference>
<dbReference type="PRINTS" id="PR00096">
    <property type="entry name" value="GATASE"/>
</dbReference>
<evidence type="ECO:0000256" key="6">
    <source>
        <dbReference type="ARBA" id="ARBA00020654"/>
    </source>
</evidence>
<evidence type="ECO:0000259" key="14">
    <source>
        <dbReference type="Pfam" id="PF00117"/>
    </source>
</evidence>
<dbReference type="EC" id="2.6.1.85" evidence="5"/>
<accession>A0A4V1IRV9</accession>
<dbReference type="Pfam" id="PF00117">
    <property type="entry name" value="GATase"/>
    <property type="match status" value="1"/>
</dbReference>
<evidence type="ECO:0000259" key="16">
    <source>
        <dbReference type="Pfam" id="PF04715"/>
    </source>
</evidence>
<dbReference type="InterPro" id="IPR006221">
    <property type="entry name" value="TrpG/PapA_dom"/>
</dbReference>
<evidence type="ECO:0000256" key="8">
    <source>
        <dbReference type="ARBA" id="ARBA00022909"/>
    </source>
</evidence>
<feature type="domain" description="Glutamine amidotransferase" evidence="14">
    <location>
        <begin position="14"/>
        <end position="208"/>
    </location>
</feature>
<dbReference type="SUPFAM" id="SSF52317">
    <property type="entry name" value="Class I glutamine amidotransferase-like"/>
    <property type="match status" value="1"/>
</dbReference>
<keyword evidence="9" id="KW-0315">Glutamine amidotransferase</keyword>
<dbReference type="GO" id="GO:0046654">
    <property type="term" value="P:tetrahydrofolate biosynthetic process"/>
    <property type="evidence" value="ECO:0007669"/>
    <property type="project" value="UniProtKB-UniPathway"/>
</dbReference>
<evidence type="ECO:0000313" key="17">
    <source>
        <dbReference type="EMBL" id="RKO91417.1"/>
    </source>
</evidence>
<evidence type="ECO:0000256" key="3">
    <source>
        <dbReference type="ARBA" id="ARBA00005970"/>
    </source>
</evidence>
<dbReference type="PANTHER" id="PTHR11236:SF18">
    <property type="entry name" value="AMINODEOXYCHORISMATE SYNTHASE"/>
    <property type="match status" value="1"/>
</dbReference>
<evidence type="ECO:0000256" key="12">
    <source>
        <dbReference type="ARBA" id="ARBA00082672"/>
    </source>
</evidence>
<feature type="domain" description="Chorismate-utilising enzyme C-terminal" evidence="15">
    <location>
        <begin position="510"/>
        <end position="635"/>
    </location>
</feature>
<organism evidence="17 18">
    <name type="scientific">Blyttiomyces helicus</name>
    <dbReference type="NCBI Taxonomy" id="388810"/>
    <lineage>
        <taxon>Eukaryota</taxon>
        <taxon>Fungi</taxon>
        <taxon>Fungi incertae sedis</taxon>
        <taxon>Chytridiomycota</taxon>
        <taxon>Chytridiomycota incertae sedis</taxon>
        <taxon>Chytridiomycetes</taxon>
        <taxon>Chytridiomycetes incertae sedis</taxon>
        <taxon>Blyttiomyces</taxon>
    </lineage>
</organism>
<dbReference type="FunFam" id="3.40.50.880:FF:000003">
    <property type="entry name" value="Anthranilate synthase component II"/>
    <property type="match status" value="1"/>
</dbReference>
<dbReference type="Proteomes" id="UP000269721">
    <property type="component" value="Unassembled WGS sequence"/>
</dbReference>
<keyword evidence="18" id="KW-1185">Reference proteome</keyword>
<dbReference type="InterPro" id="IPR005801">
    <property type="entry name" value="ADC_synthase"/>
</dbReference>
<feature type="compositionally biased region" description="Basic and acidic residues" evidence="13">
    <location>
        <begin position="400"/>
        <end position="411"/>
    </location>
</feature>
<dbReference type="NCBIfam" id="TIGR00566">
    <property type="entry name" value="trpG_papA"/>
    <property type="match status" value="1"/>
</dbReference>
<feature type="non-terminal residue" evidence="17">
    <location>
        <position position="635"/>
    </location>
</feature>
<dbReference type="CDD" id="cd01743">
    <property type="entry name" value="GATase1_Anthranilate_Synthase"/>
    <property type="match status" value="1"/>
</dbReference>
<feature type="domain" description="Anthranilate synthase component I N-terminal" evidence="16">
    <location>
        <begin position="268"/>
        <end position="452"/>
    </location>
</feature>
<name>A0A4V1IRV9_9FUNG</name>
<sequence length="635" mass="69534">MVVPTSPTIPPRMLIVDNYDSYTFNLFQYCSAENSTDPVVIRNDQFPWHHVRDHILPHFDCVVISPGPGRPDREDDFGVCWQILKEASIPILGVCLGHQGLAAVCGGSVVEAPEPIHGRLSPVHHVTTHKKPGLFSGIPNPFDAVRYHSLVVAREDLPSCLRVTAWTPDADGEDIIMALEHVDRPIWGVQFHPESICTEHGMKIIDNFRGMAAAYLRRTGKSSRFAPSIPPEIAAATVIPPPLIPRCKADQPPFEVIVRKLPTPFAPPADVFDELFSKDEVSFWLDSAKVEAKMSRFSYMGSGMGPASFMVKYCALSRAVTLSKPASGRHVVSSPQTLPPGESFFSWVSRTMQSYAPAGVSQTNPFPLITDDGSLITPPFDFACGLVGYFGYEMKEESMHGESEGGVDRGSHTGSGARHFATPSAGATTPDAAFVFADRVVAFDHAERAVYVLQLRERGAALAPEWMDHVAAAIARIADRTHPAEPHIVMSEPATPSAHPSPLTLAHPRAHYLANIQTSLANINQGETYEVCLTTQLRAPLPPSASPYTLYRHLRARNPAPYGALLQFGGGLALASSSPERFLKVESDGWMVMKPIKGTVARATGWREGGEAAVEDERRWRELERSEKDRAENLM</sequence>
<dbReference type="PRINTS" id="PR00097">
    <property type="entry name" value="ANTSNTHASEII"/>
</dbReference>
<evidence type="ECO:0000256" key="10">
    <source>
        <dbReference type="ARBA" id="ARBA00031329"/>
    </source>
</evidence>